<reference evidence="1 2" key="1">
    <citation type="submission" date="2024-10" db="EMBL/GenBank/DDBJ databases">
        <title>Updated reference genomes for cyclostephanoid diatoms.</title>
        <authorList>
            <person name="Roberts W.R."/>
            <person name="Alverson A.J."/>
        </authorList>
    </citation>
    <scope>NUCLEOTIDE SEQUENCE [LARGE SCALE GENOMIC DNA]</scope>
    <source>
        <strain evidence="1 2">AJA010-31</strain>
    </source>
</reference>
<gene>
    <name evidence="1" type="ORF">ACHAWO_005948</name>
</gene>
<protein>
    <submittedName>
        <fullName evidence="1">Uncharacterized protein</fullName>
    </submittedName>
</protein>
<name>A0ABD3NAH2_9STRA</name>
<keyword evidence="2" id="KW-1185">Reference proteome</keyword>
<evidence type="ECO:0000313" key="1">
    <source>
        <dbReference type="EMBL" id="KAL3771291.1"/>
    </source>
</evidence>
<proteinExistence type="predicted"/>
<comment type="caution">
    <text evidence="1">The sequence shown here is derived from an EMBL/GenBank/DDBJ whole genome shotgun (WGS) entry which is preliminary data.</text>
</comment>
<organism evidence="1 2">
    <name type="scientific">Cyclotella atomus</name>
    <dbReference type="NCBI Taxonomy" id="382360"/>
    <lineage>
        <taxon>Eukaryota</taxon>
        <taxon>Sar</taxon>
        <taxon>Stramenopiles</taxon>
        <taxon>Ochrophyta</taxon>
        <taxon>Bacillariophyta</taxon>
        <taxon>Coscinodiscophyceae</taxon>
        <taxon>Thalassiosirophycidae</taxon>
        <taxon>Stephanodiscales</taxon>
        <taxon>Stephanodiscaceae</taxon>
        <taxon>Cyclotella</taxon>
    </lineage>
</organism>
<sequence>MFDELYHEDFEVEDDGQQYGREMLRQCHAHFFDLGCIAELLEFKPIGCNKVEARFVVTSEDIEVLVHSEMSVKGNHHQDRTV</sequence>
<evidence type="ECO:0000313" key="2">
    <source>
        <dbReference type="Proteomes" id="UP001530400"/>
    </source>
</evidence>
<accession>A0ABD3NAH2</accession>
<dbReference type="EMBL" id="JALLPJ020001290">
    <property type="protein sequence ID" value="KAL3771291.1"/>
    <property type="molecule type" value="Genomic_DNA"/>
</dbReference>
<dbReference type="Proteomes" id="UP001530400">
    <property type="component" value="Unassembled WGS sequence"/>
</dbReference>
<dbReference type="AlphaFoldDB" id="A0ABD3NAH2"/>